<dbReference type="InterPro" id="IPR000943">
    <property type="entry name" value="RNA_pol_sigma70"/>
</dbReference>
<name>A0ABS6B0A3_9NOCA</name>
<dbReference type="InterPro" id="IPR038087">
    <property type="entry name" value="RNAP_delta_N_dom_sf"/>
</dbReference>
<dbReference type="Proteomes" id="UP000733379">
    <property type="component" value="Unassembled WGS sequence"/>
</dbReference>
<dbReference type="Gene3D" id="1.10.10.1250">
    <property type="entry name" value="RNA polymerase, subunit delta, N-terminal domain"/>
    <property type="match status" value="1"/>
</dbReference>
<comment type="caution">
    <text evidence="3">The sequence shown here is derived from an EMBL/GenBank/DDBJ whole genome shotgun (WGS) entry which is preliminary data.</text>
</comment>
<dbReference type="RefSeq" id="WP_215918490.1">
    <property type="nucleotide sequence ID" value="NZ_JAHKNI010000006.1"/>
</dbReference>
<evidence type="ECO:0000259" key="1">
    <source>
        <dbReference type="Pfam" id="PF03118"/>
    </source>
</evidence>
<evidence type="ECO:0000313" key="3">
    <source>
        <dbReference type="EMBL" id="MBU3063563.1"/>
    </source>
</evidence>
<dbReference type="Gene3D" id="1.10.10.10">
    <property type="entry name" value="Winged helix-like DNA-binding domain superfamily/Winged helix DNA-binding domain"/>
    <property type="match status" value="1"/>
</dbReference>
<dbReference type="Pfam" id="PF04545">
    <property type="entry name" value="Sigma70_r4"/>
    <property type="match status" value="1"/>
</dbReference>
<keyword evidence="4" id="KW-1185">Reference proteome</keyword>
<evidence type="ECO:0000313" key="4">
    <source>
        <dbReference type="Proteomes" id="UP000733379"/>
    </source>
</evidence>
<accession>A0ABS6B0A3</accession>
<dbReference type="InterPro" id="IPR036388">
    <property type="entry name" value="WH-like_DNA-bd_sf"/>
</dbReference>
<sequence>MADEPFAADWRSLSWVEAFPWLQDVSGLFGEVWWTDSVADTGSDVRRLRAARIAQLAMIHRARSTILETFPGLPLDVNVDRLHLPARAASALRNQSCAHTGDLADFTIEEIRDWRNVGRGTVETILHVLADLSVPSGTHCQLTALTVGESTRTVQPAAWITTVMDDLARIADWYTTVGLADSSPLGEPLPAWAPDEILKARHRLDTLTADAIVDNREGGLTVAARIDDALRGLDQRAAYVLSTRFFAEEPSTLAQLGTMFDVSRERIRQIESRAHGTIVDLGVGDGPVGLVAQTVRNLINTVRPLADLLTLLPSLAETVNAVGQPVWRVLERLDDTYTIAGPWCVASTIDEAQSRTRAILHQHSNPHGVAPVGSIDFIETSQSAQLHDLRIAWLLYCGYAVHGDSVVTRTQSVGDYAAAILSIERKALGAQEIVDRFSVERNASTLRNAMAQDDRFVRVDRDSWALREWEMNAYNGIRGSIRDQIDSHDGQIALNELVEHLTNAFSVAESSVISIAASPPFETRSGLVRLMGSDREVYKTPARTRRLFRHPTAWRLRIRITEEHLRGSSFPAPIAIASIADLRFGETRSYSSPLGSQTVTWTGTQPAFGTIRRLLADRAIDVDTDGFLVLGDDGSFAFEPARSMTGDALTDAMSLIGASPTADRATALRVLAAAIGLPEESPVAGVIDGYRQRDDSDIADLLTNLRHVLETDILPQRQTRKTEIDEILDLL</sequence>
<protein>
    <recommendedName>
        <fullName evidence="5">RNA polymerase sigma-70 region 4 domain-containing protein</fullName>
    </recommendedName>
</protein>
<feature type="domain" description="RNA polymerase alpha subunit C-terminal" evidence="1">
    <location>
        <begin position="75"/>
        <end position="130"/>
    </location>
</feature>
<dbReference type="InterPro" id="IPR013324">
    <property type="entry name" value="RNA_pol_sigma_r3/r4-like"/>
</dbReference>
<gene>
    <name evidence="3" type="ORF">KO481_18760</name>
</gene>
<dbReference type="SUPFAM" id="SSF47789">
    <property type="entry name" value="C-terminal domain of RNA polymerase alpha subunit"/>
    <property type="match status" value="1"/>
</dbReference>
<dbReference type="EMBL" id="JAHKNI010000006">
    <property type="protein sequence ID" value="MBU3063563.1"/>
    <property type="molecule type" value="Genomic_DNA"/>
</dbReference>
<organism evidence="3 4">
    <name type="scientific">Nocardia albiluteola</name>
    <dbReference type="NCBI Taxonomy" id="2842303"/>
    <lineage>
        <taxon>Bacteria</taxon>
        <taxon>Bacillati</taxon>
        <taxon>Actinomycetota</taxon>
        <taxon>Actinomycetes</taxon>
        <taxon>Mycobacteriales</taxon>
        <taxon>Nocardiaceae</taxon>
        <taxon>Nocardia</taxon>
    </lineage>
</organism>
<reference evidence="3 4" key="1">
    <citation type="submission" date="2021-06" db="EMBL/GenBank/DDBJ databases">
        <title>Actinomycetes sequencing.</title>
        <authorList>
            <person name="Shan Q."/>
        </authorList>
    </citation>
    <scope>NUCLEOTIDE SEQUENCE [LARGE SCALE GENOMIC DNA]</scope>
    <source>
        <strain evidence="3 4">NEAU-G5</strain>
    </source>
</reference>
<evidence type="ECO:0008006" key="5">
    <source>
        <dbReference type="Google" id="ProtNLM"/>
    </source>
</evidence>
<dbReference type="Gene3D" id="1.10.150.20">
    <property type="entry name" value="5' to 3' exonuclease, C-terminal subdomain"/>
    <property type="match status" value="1"/>
</dbReference>
<evidence type="ECO:0000259" key="2">
    <source>
        <dbReference type="Pfam" id="PF04545"/>
    </source>
</evidence>
<feature type="domain" description="RNA polymerase sigma-70 region 4" evidence="2">
    <location>
        <begin position="229"/>
        <end position="274"/>
    </location>
</feature>
<dbReference type="SUPFAM" id="SSF88659">
    <property type="entry name" value="Sigma3 and sigma4 domains of RNA polymerase sigma factors"/>
    <property type="match status" value="1"/>
</dbReference>
<dbReference type="InterPro" id="IPR007630">
    <property type="entry name" value="RNA_pol_sigma70_r4"/>
</dbReference>
<dbReference type="InterPro" id="IPR011260">
    <property type="entry name" value="RNAP_asu_C"/>
</dbReference>
<dbReference type="PRINTS" id="PR00046">
    <property type="entry name" value="SIGMA70FCT"/>
</dbReference>
<dbReference type="Pfam" id="PF03118">
    <property type="entry name" value="RNA_pol_A_CTD"/>
    <property type="match status" value="1"/>
</dbReference>
<proteinExistence type="predicted"/>